<feature type="region of interest" description="Disordered" evidence="5">
    <location>
        <begin position="1"/>
        <end position="161"/>
    </location>
</feature>
<keyword evidence="2" id="KW-0227">DNA damage</keyword>
<comment type="caution">
    <text evidence="8">The sequence shown here is derived from an EMBL/GenBank/DDBJ whole genome shotgun (WGS) entry which is preliminary data.</text>
</comment>
<feature type="domain" description="Chromatin assembly factor 1 subunit Cac1-like C-terminal" evidence="7">
    <location>
        <begin position="499"/>
        <end position="550"/>
    </location>
</feature>
<dbReference type="InterPro" id="IPR022043">
    <property type="entry name" value="CAF1A_DD"/>
</dbReference>
<dbReference type="STRING" id="42249.A0A317SVW5"/>
<feature type="compositionally biased region" description="Basic and acidic residues" evidence="5">
    <location>
        <begin position="62"/>
        <end position="114"/>
    </location>
</feature>
<evidence type="ECO:0000256" key="4">
    <source>
        <dbReference type="ARBA" id="ARBA00023242"/>
    </source>
</evidence>
<evidence type="ECO:0000256" key="3">
    <source>
        <dbReference type="ARBA" id="ARBA00023204"/>
    </source>
</evidence>
<dbReference type="Proteomes" id="UP000246991">
    <property type="component" value="Unassembled WGS sequence"/>
</dbReference>
<comment type="subcellular location">
    <subcellularLocation>
        <location evidence="1">Nucleus</location>
    </subcellularLocation>
</comment>
<sequence length="592" mass="65730">MSNPAPPSTPPSPDSLRHTSASPDEPDPVKKRSLSTVGSDPTENGSKMASTGAAGPARKRTKLTEFEREARERGRLERERERLAKRAERDKQKRIRDEEKRKKEDEKAKKEKAQSRLGSFFTKPAIGREPQSTPPSANTSAQTVADSPPPRPPPDVKLKRRERTDYERSFQPFFVKPNVIVAPIPFQRDDNYKLAVKSVLDNALSLTNDPNFIVGSESDTGRPASAGVGEILKGELVEELMHIPCHKRVARGKPPKYSTKDILTRINTPDSSLLPPLANLEGVNPNKLPTVYLDLLNSLPCKFLQFAEDVRPPYSGTYTRKPVSSGLLRGRNPFQKSLPRVDYGYDSEAEWGEDGLDCDGEELLSDEEDDEDGDSCDEDLEEFLDDEDEEGASKNRRGVVSALIPICSGLCWEDPSGKTPRKEFEEMSLAILIAPSQPLPAQAVRNPTKAMRQFFQQTGNRNPQTAMPPPAPPARTAQATAGERPKKAKPKHLIPAEDMAAFKQAIEGSDLTKAALIEHLKKIFPQLNKEAIKNSLGQVAQRRGQTERDKSPWGIGFKRVRYSNFDLSQCHQLLGSFESNIDSLEIRIGCVI</sequence>
<keyword evidence="9" id="KW-1185">Reference proteome</keyword>
<evidence type="ECO:0000313" key="9">
    <source>
        <dbReference type="Proteomes" id="UP000246991"/>
    </source>
</evidence>
<keyword evidence="3" id="KW-0234">DNA repair</keyword>
<evidence type="ECO:0000313" key="8">
    <source>
        <dbReference type="EMBL" id="PWW78552.1"/>
    </source>
</evidence>
<dbReference type="GO" id="GO:0006334">
    <property type="term" value="P:nucleosome assembly"/>
    <property type="evidence" value="ECO:0007669"/>
    <property type="project" value="TreeGrafter"/>
</dbReference>
<dbReference type="PANTHER" id="PTHR15272:SF0">
    <property type="entry name" value="CHROMATIN ASSEMBLY FACTOR 1 SUBUNIT A"/>
    <property type="match status" value="1"/>
</dbReference>
<name>A0A317SVW5_9PEZI</name>
<keyword evidence="4" id="KW-0539">Nucleus</keyword>
<gene>
    <name evidence="8" type="ORF">C7212DRAFT_362268</name>
</gene>
<dbReference type="GO" id="GO:0006281">
    <property type="term" value="P:DNA repair"/>
    <property type="evidence" value="ECO:0007669"/>
    <property type="project" value="UniProtKB-KW"/>
</dbReference>
<dbReference type="EMBL" id="PYWC01000014">
    <property type="protein sequence ID" value="PWW78552.1"/>
    <property type="molecule type" value="Genomic_DNA"/>
</dbReference>
<evidence type="ECO:0000259" key="6">
    <source>
        <dbReference type="Pfam" id="PF12253"/>
    </source>
</evidence>
<dbReference type="Pfam" id="PF21796">
    <property type="entry name" value="Cac1_C"/>
    <property type="match status" value="1"/>
</dbReference>
<evidence type="ECO:0000259" key="7">
    <source>
        <dbReference type="Pfam" id="PF21796"/>
    </source>
</evidence>
<reference evidence="8 9" key="1">
    <citation type="submission" date="2018-03" db="EMBL/GenBank/DDBJ databases">
        <title>Genomes of Pezizomycetes fungi and the evolution of truffles.</title>
        <authorList>
            <person name="Murat C."/>
            <person name="Payen T."/>
            <person name="Noel B."/>
            <person name="Kuo A."/>
            <person name="Martin F.M."/>
        </authorList>
    </citation>
    <scope>NUCLEOTIDE SEQUENCE [LARGE SCALE GENOMIC DNA]</scope>
    <source>
        <strain evidence="8">091103-1</strain>
    </source>
</reference>
<dbReference type="InterPro" id="IPR048800">
    <property type="entry name" value="Cac1-like_C"/>
</dbReference>
<dbReference type="Pfam" id="PF12253">
    <property type="entry name" value="CAF1A_dimeriz"/>
    <property type="match status" value="1"/>
</dbReference>
<dbReference type="OrthoDB" id="79480at2759"/>
<dbReference type="GO" id="GO:0033186">
    <property type="term" value="C:CAF-1 complex"/>
    <property type="evidence" value="ECO:0007669"/>
    <property type="project" value="TreeGrafter"/>
</dbReference>
<dbReference type="PANTHER" id="PTHR15272">
    <property type="entry name" value="CHROMATIN ASSEMBLY FACTOR 1 SUBUNIT A CAF-1 SUBUNIT A"/>
    <property type="match status" value="1"/>
</dbReference>
<feature type="region of interest" description="Disordered" evidence="5">
    <location>
        <begin position="460"/>
        <end position="491"/>
    </location>
</feature>
<dbReference type="GO" id="GO:0005634">
    <property type="term" value="C:nucleus"/>
    <property type="evidence" value="ECO:0007669"/>
    <property type="project" value="UniProtKB-SubCell"/>
</dbReference>
<feature type="compositionally biased region" description="Polar residues" evidence="5">
    <location>
        <begin position="34"/>
        <end position="49"/>
    </location>
</feature>
<dbReference type="AlphaFoldDB" id="A0A317SVW5"/>
<feature type="region of interest" description="Disordered" evidence="5">
    <location>
        <begin position="349"/>
        <end position="378"/>
    </location>
</feature>
<evidence type="ECO:0000256" key="2">
    <source>
        <dbReference type="ARBA" id="ARBA00022763"/>
    </source>
</evidence>
<feature type="domain" description="Chromatin assembly factor 1 subunit A dimerization" evidence="6">
    <location>
        <begin position="302"/>
        <end position="377"/>
    </location>
</feature>
<evidence type="ECO:0000256" key="1">
    <source>
        <dbReference type="ARBA" id="ARBA00004123"/>
    </source>
</evidence>
<evidence type="ECO:0008006" key="10">
    <source>
        <dbReference type="Google" id="ProtNLM"/>
    </source>
</evidence>
<feature type="compositionally biased region" description="Polar residues" evidence="5">
    <location>
        <begin position="130"/>
        <end position="145"/>
    </location>
</feature>
<organism evidence="8 9">
    <name type="scientific">Tuber magnatum</name>
    <name type="common">white Piedmont truffle</name>
    <dbReference type="NCBI Taxonomy" id="42249"/>
    <lineage>
        <taxon>Eukaryota</taxon>
        <taxon>Fungi</taxon>
        <taxon>Dikarya</taxon>
        <taxon>Ascomycota</taxon>
        <taxon>Pezizomycotina</taxon>
        <taxon>Pezizomycetes</taxon>
        <taxon>Pezizales</taxon>
        <taxon>Tuberaceae</taxon>
        <taxon>Tuber</taxon>
    </lineage>
</organism>
<protein>
    <recommendedName>
        <fullName evidence="10">Chromatin assembly factor 1 subunit A</fullName>
    </recommendedName>
</protein>
<accession>A0A317SVW5</accession>
<proteinExistence type="predicted"/>
<feature type="compositionally biased region" description="Pro residues" evidence="5">
    <location>
        <begin position="1"/>
        <end position="13"/>
    </location>
</feature>
<evidence type="ECO:0000256" key="5">
    <source>
        <dbReference type="SAM" id="MobiDB-lite"/>
    </source>
</evidence>